<keyword evidence="7" id="KW-0406">Ion transport</keyword>
<dbReference type="InterPro" id="IPR038770">
    <property type="entry name" value="Na+/solute_symporter_sf"/>
</dbReference>
<dbReference type="Pfam" id="PF23259">
    <property type="entry name" value="CHX17_C"/>
    <property type="match status" value="1"/>
</dbReference>
<feature type="domain" description="Cation/H+ exchanger transmembrane" evidence="11">
    <location>
        <begin position="75"/>
        <end position="460"/>
    </location>
</feature>
<dbReference type="GeneID" id="104743180"/>
<dbReference type="InterPro" id="IPR006153">
    <property type="entry name" value="Cation/H_exchanger_TM"/>
</dbReference>
<dbReference type="PANTHER" id="PTHR32468">
    <property type="entry name" value="CATION/H + ANTIPORTER"/>
    <property type="match status" value="1"/>
</dbReference>
<feature type="transmembrane region" description="Helical" evidence="10">
    <location>
        <begin position="63"/>
        <end position="81"/>
    </location>
</feature>
<dbReference type="Gene3D" id="1.20.1530.20">
    <property type="match status" value="1"/>
</dbReference>
<evidence type="ECO:0000256" key="2">
    <source>
        <dbReference type="ARBA" id="ARBA00022448"/>
    </source>
</evidence>
<evidence type="ECO:0000256" key="8">
    <source>
        <dbReference type="ARBA" id="ARBA00023136"/>
    </source>
</evidence>
<keyword evidence="2" id="KW-0813">Transport</keyword>
<evidence type="ECO:0000259" key="11">
    <source>
        <dbReference type="Pfam" id="PF00999"/>
    </source>
</evidence>
<gene>
    <name evidence="14" type="primary">LOC104743180</name>
</gene>
<evidence type="ECO:0000256" key="4">
    <source>
        <dbReference type="ARBA" id="ARBA00022692"/>
    </source>
</evidence>
<keyword evidence="5" id="KW-0630">Potassium</keyword>
<accession>A0ABM0VXM1</accession>
<dbReference type="InterPro" id="IPR057290">
    <property type="entry name" value="CHX17_C"/>
</dbReference>
<evidence type="ECO:0000256" key="3">
    <source>
        <dbReference type="ARBA" id="ARBA00022538"/>
    </source>
</evidence>
<evidence type="ECO:0000256" key="9">
    <source>
        <dbReference type="ARBA" id="ARBA00038341"/>
    </source>
</evidence>
<feature type="transmembrane region" description="Helical" evidence="10">
    <location>
        <begin position="255"/>
        <end position="271"/>
    </location>
</feature>
<keyword evidence="4 10" id="KW-0812">Transmembrane</keyword>
<keyword evidence="8 10" id="KW-0472">Membrane</keyword>
<feature type="transmembrane region" description="Helical" evidence="10">
    <location>
        <begin position="194"/>
        <end position="213"/>
    </location>
</feature>
<evidence type="ECO:0000256" key="10">
    <source>
        <dbReference type="SAM" id="Phobius"/>
    </source>
</evidence>
<evidence type="ECO:0000256" key="6">
    <source>
        <dbReference type="ARBA" id="ARBA00022989"/>
    </source>
</evidence>
<organism evidence="13 14">
    <name type="scientific">Camelina sativa</name>
    <name type="common">False flax</name>
    <name type="synonym">Myagrum sativum</name>
    <dbReference type="NCBI Taxonomy" id="90675"/>
    <lineage>
        <taxon>Eukaryota</taxon>
        <taxon>Viridiplantae</taxon>
        <taxon>Streptophyta</taxon>
        <taxon>Embryophyta</taxon>
        <taxon>Tracheophyta</taxon>
        <taxon>Spermatophyta</taxon>
        <taxon>Magnoliopsida</taxon>
        <taxon>eudicotyledons</taxon>
        <taxon>Gunneridae</taxon>
        <taxon>Pentapetalae</taxon>
        <taxon>rosids</taxon>
        <taxon>malvids</taxon>
        <taxon>Brassicales</taxon>
        <taxon>Brassicaceae</taxon>
        <taxon>Camelineae</taxon>
        <taxon>Camelina</taxon>
    </lineage>
</organism>
<feature type="transmembrane region" description="Helical" evidence="10">
    <location>
        <begin position="409"/>
        <end position="427"/>
    </location>
</feature>
<proteinExistence type="inferred from homology"/>
<feature type="transmembrane region" description="Helical" evidence="10">
    <location>
        <begin position="292"/>
        <end position="325"/>
    </location>
</feature>
<protein>
    <submittedName>
        <fullName evidence="14">Cation/H(+) antiporter 6B</fullName>
    </submittedName>
</protein>
<dbReference type="Proteomes" id="UP000694864">
    <property type="component" value="Chromosome 14"/>
</dbReference>
<evidence type="ECO:0000256" key="5">
    <source>
        <dbReference type="ARBA" id="ARBA00022958"/>
    </source>
</evidence>
<dbReference type="Pfam" id="PF00999">
    <property type="entry name" value="Na_H_Exchanger"/>
    <property type="match status" value="1"/>
</dbReference>
<feature type="domain" description="Cation/H(+) antiporter C-terminal" evidence="12">
    <location>
        <begin position="652"/>
        <end position="792"/>
    </location>
</feature>
<feature type="transmembrane region" description="Helical" evidence="10">
    <location>
        <begin position="345"/>
        <end position="364"/>
    </location>
</feature>
<name>A0ABM0VXM1_CAMSA</name>
<comment type="similarity">
    <text evidence="9">Belongs to the monovalent cation:proton antiporter 2 (CPA2) transporter (TC 2.A.37) family. CHX (TC 2.A.37.4) subfamily.</text>
</comment>
<keyword evidence="3" id="KW-0633">Potassium transport</keyword>
<evidence type="ECO:0000313" key="13">
    <source>
        <dbReference type="Proteomes" id="UP000694864"/>
    </source>
</evidence>
<keyword evidence="6 10" id="KW-1133">Transmembrane helix</keyword>
<dbReference type="PANTHER" id="PTHR32468:SF67">
    <property type="entry name" value="CATION_H(+) ANTIPORTER 6B"/>
    <property type="match status" value="1"/>
</dbReference>
<comment type="subcellular location">
    <subcellularLocation>
        <location evidence="1">Membrane</location>
        <topology evidence="1">Multi-pass membrane protein</topology>
    </subcellularLocation>
</comment>
<evidence type="ECO:0000256" key="7">
    <source>
        <dbReference type="ARBA" id="ARBA00023065"/>
    </source>
</evidence>
<feature type="transmembrane region" description="Helical" evidence="10">
    <location>
        <begin position="376"/>
        <end position="403"/>
    </location>
</feature>
<dbReference type="RefSeq" id="XP_010462595.1">
    <property type="nucleotide sequence ID" value="XM_010464293.1"/>
</dbReference>
<feature type="transmembrane region" description="Helical" evidence="10">
    <location>
        <begin position="439"/>
        <end position="462"/>
    </location>
</feature>
<dbReference type="InterPro" id="IPR050794">
    <property type="entry name" value="CPA2_transporter"/>
</dbReference>
<reference evidence="14" key="2">
    <citation type="submission" date="2025-08" db="UniProtKB">
        <authorList>
            <consortium name="RefSeq"/>
        </authorList>
    </citation>
    <scope>IDENTIFICATION</scope>
    <source>
        <tissue evidence="14">Leaf</tissue>
    </source>
</reference>
<sequence length="794" mass="89858">MDADHATWHQEIMLDDDVKRAEMGGKMVCDVSPHIMLNSHGVTEKMASGSTGMEFWEYPLPQLEIIILSTFVFWRFFDILFKKLRVPIPKFTSMMLVGAVFSEVFQWVEMSRFQHIFINDNKYMPNVAETIGAFAFTLDWFLRGVTTDVGMIKKSGTKSVVIGVTSMIIPLQIGKVIYSSREKSSIPTMTDMEYAVMIFTMSMTPFTCLNMLLTGLKIVHTEFGQIAQSSGMVTDMLAFFLSVWKNISRDEINRIRMGVGMMLFFICLYLVRQFMHWVIRNTPEGAPVKNIYLSIGLSLAYLSYLFWSHFLFFGPLGAFVLGLAIPNGPPLGSVFIQKFESFNEGIFLPLFGSLSMIKLDWSYLRKGFGNGKQGHMYECFSFLSILYVAKLATSFLVALAARMPLRDSIILGIIMGTKSSFELSYVLQAFEKDKIGLELFTLLGVYILVNSLLTPMAIHFLYDRSNRLVSYKRRNLKYNSELQTLVCINKPDNITSMISLLRATSPTKVSPMRCCVLHLIELVGQATPTFISHQLQKPKPGSRSYSENVISSFQLFQENYWDSASINMFTFLTSGKEMHEHICWFALDKGSNLILLSFHRSWGANGYGIISDDQNLRGLNRSVLKRAPCSGGILVHRKPIWNPKSVESPCRVCLIYVGGNDNKEALALANHMRGNQKVNLTVMRLIPAPHTEESSKRRHNEMVEYKNSLEERPRDNSSIIELTVADGTETSTFLHSVAYDYDLFLVGRRSGIGTTVTTGLGEWMEFNELGVIGDLLASEYYPSRASVLIIQQQE</sequence>
<evidence type="ECO:0000313" key="14">
    <source>
        <dbReference type="RefSeq" id="XP_010462595.1"/>
    </source>
</evidence>
<reference evidence="13" key="1">
    <citation type="journal article" date="2014" name="Nat. Commun.">
        <title>The emerging biofuel crop Camelina sativa retains a highly undifferentiated hexaploid genome structure.</title>
        <authorList>
            <person name="Kagale S."/>
            <person name="Koh C."/>
            <person name="Nixon J."/>
            <person name="Bollina V."/>
            <person name="Clarke W.E."/>
            <person name="Tuteja R."/>
            <person name="Spillane C."/>
            <person name="Robinson S.J."/>
            <person name="Links M.G."/>
            <person name="Clarke C."/>
            <person name="Higgins E.E."/>
            <person name="Huebert T."/>
            <person name="Sharpe A.G."/>
            <person name="Parkin I.A."/>
        </authorList>
    </citation>
    <scope>NUCLEOTIDE SEQUENCE [LARGE SCALE GENOMIC DNA]</scope>
    <source>
        <strain evidence="13">cv. DH55</strain>
    </source>
</reference>
<keyword evidence="13" id="KW-1185">Reference proteome</keyword>
<evidence type="ECO:0000256" key="1">
    <source>
        <dbReference type="ARBA" id="ARBA00004141"/>
    </source>
</evidence>
<evidence type="ECO:0000259" key="12">
    <source>
        <dbReference type="Pfam" id="PF23259"/>
    </source>
</evidence>
<feature type="transmembrane region" description="Helical" evidence="10">
    <location>
        <begin position="160"/>
        <end position="178"/>
    </location>
</feature>